<evidence type="ECO:0000256" key="1">
    <source>
        <dbReference type="SAM" id="Phobius"/>
    </source>
</evidence>
<dbReference type="Proteomes" id="UP000761411">
    <property type="component" value="Unassembled WGS sequence"/>
</dbReference>
<reference evidence="2 3" key="1">
    <citation type="journal article" date="2021" name="Microorganisms">
        <title>Bacterial Dimethylsulfoniopropionate Biosynthesis in the East China Sea.</title>
        <authorList>
            <person name="Liu J."/>
            <person name="Zhang Y."/>
            <person name="Liu J."/>
            <person name="Zhong H."/>
            <person name="Williams B.T."/>
            <person name="Zheng Y."/>
            <person name="Curson A.R.J."/>
            <person name="Sun C."/>
            <person name="Sun H."/>
            <person name="Song D."/>
            <person name="Wagner Mackenzie B."/>
            <person name="Bermejo Martinez A."/>
            <person name="Todd J.D."/>
            <person name="Zhang X.H."/>
        </authorList>
    </citation>
    <scope>NUCLEOTIDE SEQUENCE [LARGE SCALE GENOMIC DNA]</scope>
    <source>
        <strain evidence="2 3">ESS08</strain>
    </source>
</reference>
<dbReference type="RefSeq" id="WP_213371793.1">
    <property type="nucleotide sequence ID" value="NZ_QTKX01000003.1"/>
</dbReference>
<organism evidence="2 3">
    <name type="scientific">Mesobacillus boroniphilus</name>
    <dbReference type="NCBI Taxonomy" id="308892"/>
    <lineage>
        <taxon>Bacteria</taxon>
        <taxon>Bacillati</taxon>
        <taxon>Bacillota</taxon>
        <taxon>Bacilli</taxon>
        <taxon>Bacillales</taxon>
        <taxon>Bacillaceae</taxon>
        <taxon>Mesobacillus</taxon>
    </lineage>
</organism>
<accession>A0A944CPH0</accession>
<keyword evidence="1" id="KW-1133">Transmembrane helix</keyword>
<keyword evidence="1" id="KW-0472">Membrane</keyword>
<comment type="caution">
    <text evidence="2">The sequence shown here is derived from an EMBL/GenBank/DDBJ whole genome shotgun (WGS) entry which is preliminary data.</text>
</comment>
<evidence type="ECO:0000313" key="2">
    <source>
        <dbReference type="EMBL" id="MBS8266465.1"/>
    </source>
</evidence>
<proteinExistence type="predicted"/>
<feature type="transmembrane region" description="Helical" evidence="1">
    <location>
        <begin position="32"/>
        <end position="60"/>
    </location>
</feature>
<name>A0A944CPH0_9BACI</name>
<keyword evidence="1" id="KW-0812">Transmembrane</keyword>
<sequence length="300" mass="35421">MASFIYNVILIASFIFLLRKKDDTESYFPLKIIGYFLLGSFAFNLNQVSLPLGFILYLLFFRPKLNAHVKRMAAVLGVFSFIIVHWIFPFGINQWENRSIFIEHEIGSVYTMDFQDEYELIKQELNLENDFLKLGDFKADYLEDGSIEEVSWQLVRQDDNSFYLYYIQYDSGRSRYQVTKSRADTWLQYDRLTDADRFFENLDELDIKDLTKTKGSFSFYVIQSSGERVFYAEEDRTDFFVSNGEIQLLDHEQLPVEGYIVSTFAMKKMEEEKDDKGRIIHESFEGTESSNYLFDVEFGE</sequence>
<protein>
    <submittedName>
        <fullName evidence="2">Uncharacterized protein</fullName>
    </submittedName>
</protein>
<keyword evidence="3" id="KW-1185">Reference proteome</keyword>
<dbReference type="AlphaFoldDB" id="A0A944CPH0"/>
<dbReference type="EMBL" id="QTKX01000003">
    <property type="protein sequence ID" value="MBS8266465.1"/>
    <property type="molecule type" value="Genomic_DNA"/>
</dbReference>
<evidence type="ECO:0000313" key="3">
    <source>
        <dbReference type="Proteomes" id="UP000761411"/>
    </source>
</evidence>
<gene>
    <name evidence="2" type="ORF">DYI25_18755</name>
</gene>
<feature type="transmembrane region" description="Helical" evidence="1">
    <location>
        <begin position="72"/>
        <end position="92"/>
    </location>
</feature>